<dbReference type="EMBL" id="SGPJ01000044">
    <property type="protein sequence ID" value="THH00632.1"/>
    <property type="molecule type" value="Genomic_DNA"/>
</dbReference>
<dbReference type="SUPFAM" id="SSF48452">
    <property type="entry name" value="TPR-like"/>
    <property type="match status" value="1"/>
</dbReference>
<keyword evidence="1" id="KW-0677">Repeat</keyword>
<protein>
    <submittedName>
        <fullName evidence="3">Uncharacterized protein</fullName>
    </submittedName>
</protein>
<evidence type="ECO:0000313" key="3">
    <source>
        <dbReference type="EMBL" id="THH00632.1"/>
    </source>
</evidence>
<evidence type="ECO:0000313" key="4">
    <source>
        <dbReference type="Proteomes" id="UP000309038"/>
    </source>
</evidence>
<evidence type="ECO:0000256" key="1">
    <source>
        <dbReference type="ARBA" id="ARBA00022737"/>
    </source>
</evidence>
<name>A0A4S4KPW1_9APHY</name>
<comment type="caution">
    <text evidence="3">The sequence shown here is derived from an EMBL/GenBank/DDBJ whole genome shotgun (WGS) entry which is preliminary data.</text>
</comment>
<dbReference type="Proteomes" id="UP000309038">
    <property type="component" value="Unassembled WGS sequence"/>
</dbReference>
<dbReference type="Gene3D" id="1.25.40.10">
    <property type="entry name" value="Tetratricopeptide repeat domain"/>
    <property type="match status" value="1"/>
</dbReference>
<gene>
    <name evidence="3" type="ORF">EW026_g1926</name>
</gene>
<dbReference type="PANTHER" id="PTHR22904">
    <property type="entry name" value="TPR REPEAT CONTAINING PROTEIN"/>
    <property type="match status" value="1"/>
</dbReference>
<evidence type="ECO:0000256" key="2">
    <source>
        <dbReference type="ARBA" id="ARBA00022803"/>
    </source>
</evidence>
<dbReference type="GO" id="GO:0051879">
    <property type="term" value="F:Hsp90 protein binding"/>
    <property type="evidence" value="ECO:0007669"/>
    <property type="project" value="TreeGrafter"/>
</dbReference>
<organism evidence="3 4">
    <name type="scientific">Hermanssonia centrifuga</name>
    <dbReference type="NCBI Taxonomy" id="98765"/>
    <lineage>
        <taxon>Eukaryota</taxon>
        <taxon>Fungi</taxon>
        <taxon>Dikarya</taxon>
        <taxon>Basidiomycota</taxon>
        <taxon>Agaricomycotina</taxon>
        <taxon>Agaricomycetes</taxon>
        <taxon>Polyporales</taxon>
        <taxon>Meruliaceae</taxon>
        <taxon>Hermanssonia</taxon>
    </lineage>
</organism>
<keyword evidence="2" id="KW-0802">TPR repeat</keyword>
<dbReference type="AlphaFoldDB" id="A0A4S4KPW1"/>
<proteinExistence type="predicted"/>
<sequence>MVPTADPVMQAIIEASFIPVDISLGAPENSSVLCEKHGLEKCSDCDVDFVSLNRLSKLLHMNPNIRCPPPPQMLSQKLSSAVNNTKDEGNAFYKAAQHDKAIQRYTMAANIAAQRPPWEASQVMREEVTTILSNRSASYLEADDPISALVDAEVVIQLKRPWGKGHFRKAKALEKMRWYEDSKAAIELGLTFEPDSKACPDIQMNKPFEADIYTQEMKVILSNVEAKIHEQQEARTRKANGEAPPIAVTA</sequence>
<keyword evidence="4" id="KW-1185">Reference proteome</keyword>
<dbReference type="PANTHER" id="PTHR22904:SF523">
    <property type="entry name" value="STRESS-INDUCED-PHOSPHOPROTEIN 1"/>
    <property type="match status" value="1"/>
</dbReference>
<dbReference type="InterPro" id="IPR011990">
    <property type="entry name" value="TPR-like_helical_dom_sf"/>
</dbReference>
<reference evidence="3 4" key="1">
    <citation type="submission" date="2019-02" db="EMBL/GenBank/DDBJ databases">
        <title>Genome sequencing of the rare red list fungi Phlebia centrifuga.</title>
        <authorList>
            <person name="Buettner E."/>
            <person name="Kellner H."/>
        </authorList>
    </citation>
    <scope>NUCLEOTIDE SEQUENCE [LARGE SCALE GENOMIC DNA]</scope>
    <source>
        <strain evidence="3 4">DSM 108282</strain>
    </source>
</reference>
<accession>A0A4S4KPW1</accession>